<keyword evidence="1" id="KW-0175">Coiled coil</keyword>
<feature type="transmembrane region" description="Helical" evidence="3">
    <location>
        <begin position="271"/>
        <end position="293"/>
    </location>
</feature>
<dbReference type="Proteomes" id="UP000199759">
    <property type="component" value="Unassembled WGS sequence"/>
</dbReference>
<sequence length="312" mass="33679">MTIRIWLATALAALTLSACEDATRHEDGNRAGIGGVAEMADDFAVGRSRAAPAPSPSPPPPAPGSAPADGVVERLIAYRYDYRFETPADTTPGLVERHQNACTQAGAQQCQIVSANIYDDGRGSISASVQLRASPAWVETFRSGLEAELETAGGRIQNQSQSADDLTSAIYDMEARLEAKRVLRTRLISLLERETASVEELVQVERELANVQGEIEGAEAQIRVMRGRVSMSALGLNYASRVEPVSPGAFDPLTSALTNVFRELAAGLANVITFIAGFAPWLLVIVPLFWLLSRWLRGLFKARREAKTAKAE</sequence>
<evidence type="ECO:0000313" key="5">
    <source>
        <dbReference type="EMBL" id="SDM25438.1"/>
    </source>
</evidence>
<keyword evidence="3" id="KW-0812">Transmembrane</keyword>
<name>A0A1G9RQ50_9PROT</name>
<dbReference type="STRING" id="144026.SAMN04488568_107114"/>
<evidence type="ECO:0000256" key="1">
    <source>
        <dbReference type="SAM" id="Coils"/>
    </source>
</evidence>
<keyword evidence="3" id="KW-0472">Membrane</keyword>
<dbReference type="PROSITE" id="PS51257">
    <property type="entry name" value="PROKAR_LIPOPROTEIN"/>
    <property type="match status" value="1"/>
</dbReference>
<evidence type="ECO:0000256" key="3">
    <source>
        <dbReference type="SAM" id="Phobius"/>
    </source>
</evidence>
<keyword evidence="6" id="KW-1185">Reference proteome</keyword>
<keyword evidence="3" id="KW-1133">Transmembrane helix</keyword>
<evidence type="ECO:0000259" key="4">
    <source>
        <dbReference type="Pfam" id="PF14257"/>
    </source>
</evidence>
<dbReference type="EMBL" id="FNHG01000007">
    <property type="protein sequence ID" value="SDM25438.1"/>
    <property type="molecule type" value="Genomic_DNA"/>
</dbReference>
<feature type="domain" description="DUF4349" evidence="4">
    <location>
        <begin position="74"/>
        <end position="292"/>
    </location>
</feature>
<dbReference type="AlphaFoldDB" id="A0A1G9RQ50"/>
<feature type="coiled-coil region" evidence="1">
    <location>
        <begin position="201"/>
        <end position="228"/>
    </location>
</feature>
<reference evidence="5 6" key="1">
    <citation type="submission" date="2016-10" db="EMBL/GenBank/DDBJ databases">
        <authorList>
            <person name="de Groot N.N."/>
        </authorList>
    </citation>
    <scope>NUCLEOTIDE SEQUENCE [LARGE SCALE GENOMIC DNA]</scope>
    <source>
        <strain evidence="5 6">DSM 16077</strain>
    </source>
</reference>
<dbReference type="RefSeq" id="WP_176780295.1">
    <property type="nucleotide sequence ID" value="NZ_FNHG01000007.1"/>
</dbReference>
<feature type="compositionally biased region" description="Pro residues" evidence="2">
    <location>
        <begin position="53"/>
        <end position="64"/>
    </location>
</feature>
<evidence type="ECO:0000313" key="6">
    <source>
        <dbReference type="Proteomes" id="UP000199759"/>
    </source>
</evidence>
<protein>
    <recommendedName>
        <fullName evidence="4">DUF4349 domain-containing protein</fullName>
    </recommendedName>
</protein>
<organism evidence="5 6">
    <name type="scientific">Maricaulis salignorans</name>
    <dbReference type="NCBI Taxonomy" id="144026"/>
    <lineage>
        <taxon>Bacteria</taxon>
        <taxon>Pseudomonadati</taxon>
        <taxon>Pseudomonadota</taxon>
        <taxon>Alphaproteobacteria</taxon>
        <taxon>Maricaulales</taxon>
        <taxon>Maricaulaceae</taxon>
        <taxon>Maricaulis</taxon>
    </lineage>
</organism>
<dbReference type="InterPro" id="IPR025645">
    <property type="entry name" value="DUF4349"/>
</dbReference>
<evidence type="ECO:0000256" key="2">
    <source>
        <dbReference type="SAM" id="MobiDB-lite"/>
    </source>
</evidence>
<gene>
    <name evidence="5" type="ORF">SAMN04488568_107114</name>
</gene>
<accession>A0A1G9RQ50</accession>
<feature type="region of interest" description="Disordered" evidence="2">
    <location>
        <begin position="47"/>
        <end position="68"/>
    </location>
</feature>
<proteinExistence type="predicted"/>
<dbReference type="Pfam" id="PF14257">
    <property type="entry name" value="DUF4349"/>
    <property type="match status" value="1"/>
</dbReference>